<organism evidence="6 7">
    <name type="scientific">Phytoactinopolyspora alkaliphila</name>
    <dbReference type="NCBI Taxonomy" id="1783498"/>
    <lineage>
        <taxon>Bacteria</taxon>
        <taxon>Bacillati</taxon>
        <taxon>Actinomycetota</taxon>
        <taxon>Actinomycetes</taxon>
        <taxon>Jiangellales</taxon>
        <taxon>Jiangellaceae</taxon>
        <taxon>Phytoactinopolyspora</taxon>
    </lineage>
</organism>
<evidence type="ECO:0000313" key="7">
    <source>
        <dbReference type="Proteomes" id="UP000469185"/>
    </source>
</evidence>
<comment type="caution">
    <text evidence="6">The sequence shown here is derived from an EMBL/GenBank/DDBJ whole genome shotgun (WGS) entry which is preliminary data.</text>
</comment>
<dbReference type="PANTHER" id="PTHR30514">
    <property type="entry name" value="GLUCOKINASE"/>
    <property type="match status" value="1"/>
</dbReference>
<evidence type="ECO:0000256" key="1">
    <source>
        <dbReference type="ARBA" id="ARBA00023015"/>
    </source>
</evidence>
<dbReference type="PANTHER" id="PTHR30514:SF1">
    <property type="entry name" value="HTH-TYPE TRANSCRIPTIONAL REGULATOR HEXR-RELATED"/>
    <property type="match status" value="1"/>
</dbReference>
<dbReference type="PROSITE" id="PS51464">
    <property type="entry name" value="SIS"/>
    <property type="match status" value="1"/>
</dbReference>
<reference evidence="6 7" key="1">
    <citation type="submission" date="2020-02" db="EMBL/GenBank/DDBJ databases">
        <authorList>
            <person name="Li X.-J."/>
            <person name="Feng X.-M."/>
        </authorList>
    </citation>
    <scope>NUCLEOTIDE SEQUENCE [LARGE SCALE GENOMIC DNA]</scope>
    <source>
        <strain evidence="6 7">CGMCC 4.7225</strain>
    </source>
</reference>
<keyword evidence="2" id="KW-0238">DNA-binding</keyword>
<accession>A0A6N9YH78</accession>
<dbReference type="PROSITE" id="PS51071">
    <property type="entry name" value="HTH_RPIR"/>
    <property type="match status" value="1"/>
</dbReference>
<dbReference type="SUPFAM" id="SSF46689">
    <property type="entry name" value="Homeodomain-like"/>
    <property type="match status" value="1"/>
</dbReference>
<dbReference type="SUPFAM" id="SSF53697">
    <property type="entry name" value="SIS domain"/>
    <property type="match status" value="1"/>
</dbReference>
<keyword evidence="1" id="KW-0805">Transcription regulation</keyword>
<evidence type="ECO:0000259" key="5">
    <source>
        <dbReference type="PROSITE" id="PS51464"/>
    </source>
</evidence>
<dbReference type="InterPro" id="IPR000281">
    <property type="entry name" value="HTH_RpiR"/>
</dbReference>
<feature type="domain" description="HTH rpiR-type" evidence="4">
    <location>
        <begin position="70"/>
        <end position="146"/>
    </location>
</feature>
<evidence type="ECO:0000313" key="6">
    <source>
        <dbReference type="EMBL" id="NED94258.1"/>
    </source>
</evidence>
<keyword evidence="3" id="KW-0804">Transcription</keyword>
<dbReference type="GO" id="GO:0097367">
    <property type="term" value="F:carbohydrate derivative binding"/>
    <property type="evidence" value="ECO:0007669"/>
    <property type="project" value="InterPro"/>
</dbReference>
<evidence type="ECO:0000256" key="3">
    <source>
        <dbReference type="ARBA" id="ARBA00023163"/>
    </source>
</evidence>
<dbReference type="AlphaFoldDB" id="A0A6N9YH78"/>
<keyword evidence="7" id="KW-1185">Reference proteome</keyword>
<dbReference type="GO" id="GO:0003677">
    <property type="term" value="F:DNA binding"/>
    <property type="evidence" value="ECO:0007669"/>
    <property type="project" value="UniProtKB-KW"/>
</dbReference>
<dbReference type="GO" id="GO:1901135">
    <property type="term" value="P:carbohydrate derivative metabolic process"/>
    <property type="evidence" value="ECO:0007669"/>
    <property type="project" value="InterPro"/>
</dbReference>
<protein>
    <submittedName>
        <fullName evidence="6">MurR/RpiR family transcriptional regulator</fullName>
    </submittedName>
</protein>
<gene>
    <name evidence="6" type="ORF">G1H11_02930</name>
</gene>
<dbReference type="Pfam" id="PF01418">
    <property type="entry name" value="HTH_6"/>
    <property type="match status" value="1"/>
</dbReference>
<sequence>MPEIVFRTLQHPGVRETCDQLRVPASRKAADGCAYQRGEGELEVTEQVFPPPLEDGASDDGEIAVRLTGDAVLARTRSMLPNLPTALQRVGEQVLSAPATVARSTILETAERSGTSPATVTRFCRALGLPGYADLRLAMAEETGRSSSVAGWEIDIGREIRPTDSLDRVASLVATAEIRAIQETVAQLDLDAVARAAEAIDQARRVELYGMGGSALVAGKMQLGLHRIGVPTWSWGDVHSGLTSAVLLKPGDVAIGVSHSGATRETLEMLSVAASSGATTVAVTNVPDAPLAEVADILLTTATHETTFRPAPMASRLPQIVVLDLVYVAVAQRRHEQTIAALKVTADAVSGHRKGPRVKKVGNANQ</sequence>
<dbReference type="InterPro" id="IPR036388">
    <property type="entry name" value="WH-like_DNA-bd_sf"/>
</dbReference>
<proteinExistence type="predicted"/>
<dbReference type="CDD" id="cd05013">
    <property type="entry name" value="SIS_RpiR"/>
    <property type="match status" value="1"/>
</dbReference>
<dbReference type="Gene3D" id="3.40.50.10490">
    <property type="entry name" value="Glucose-6-phosphate isomerase like protein, domain 1"/>
    <property type="match status" value="1"/>
</dbReference>
<dbReference type="Gene3D" id="1.10.10.10">
    <property type="entry name" value="Winged helix-like DNA-binding domain superfamily/Winged helix DNA-binding domain"/>
    <property type="match status" value="1"/>
</dbReference>
<evidence type="ECO:0000256" key="2">
    <source>
        <dbReference type="ARBA" id="ARBA00023125"/>
    </source>
</evidence>
<dbReference type="GO" id="GO:0003700">
    <property type="term" value="F:DNA-binding transcription factor activity"/>
    <property type="evidence" value="ECO:0007669"/>
    <property type="project" value="InterPro"/>
</dbReference>
<feature type="domain" description="SIS" evidence="5">
    <location>
        <begin position="196"/>
        <end position="336"/>
    </location>
</feature>
<dbReference type="Proteomes" id="UP000469185">
    <property type="component" value="Unassembled WGS sequence"/>
</dbReference>
<dbReference type="InterPro" id="IPR009057">
    <property type="entry name" value="Homeodomain-like_sf"/>
</dbReference>
<dbReference type="InterPro" id="IPR046348">
    <property type="entry name" value="SIS_dom_sf"/>
</dbReference>
<dbReference type="EMBL" id="JAAGOB010000001">
    <property type="protein sequence ID" value="NED94258.1"/>
    <property type="molecule type" value="Genomic_DNA"/>
</dbReference>
<name>A0A6N9YH78_9ACTN</name>
<evidence type="ECO:0000259" key="4">
    <source>
        <dbReference type="PROSITE" id="PS51071"/>
    </source>
</evidence>
<dbReference type="Pfam" id="PF01380">
    <property type="entry name" value="SIS"/>
    <property type="match status" value="1"/>
</dbReference>
<dbReference type="InterPro" id="IPR035472">
    <property type="entry name" value="RpiR-like_SIS"/>
</dbReference>
<dbReference type="InterPro" id="IPR047640">
    <property type="entry name" value="RpiR-like"/>
</dbReference>
<dbReference type="InterPro" id="IPR001347">
    <property type="entry name" value="SIS_dom"/>
</dbReference>